<dbReference type="Proteomes" id="UP000292957">
    <property type="component" value="Unassembled WGS sequence"/>
</dbReference>
<feature type="transmembrane region" description="Helical" evidence="1">
    <location>
        <begin position="12"/>
        <end position="33"/>
    </location>
</feature>
<name>A0A4Q9MVE1_9APHY</name>
<dbReference type="InterPro" id="IPR045340">
    <property type="entry name" value="DUF6533"/>
</dbReference>
<feature type="domain" description="DUF6533" evidence="2">
    <location>
        <begin position="15"/>
        <end position="59"/>
    </location>
</feature>
<sequence>MSGHFVPKPVYIHNYLHLVGVAILYYDFLLTFGDEYWRIWKNRKTVASGLFFLNRYLPVFADMVVNWGNFHEFPTEATYYFAQGCRHYAFFRQVLLIVNQVVVCYILFLRTFALYGRSWRVGGSVLGFSFSLLGISVWAVIGQHEDVELRGGCHTAADRITAIRTAVAWESLFLFDCTIFSLTLFKTLRERRRNPVASGKRDIVSLVMRDGTLYFAVMASANLANTLTFYFLEPLLRGCLSTAASSISVTMMSRLMLNLHSSAFARNELVTTRTGDTASSSSNSTTLMFTSRISMPHLLSTGWDPEGSRLHRESAYVRDLHSARDGGYIEEVYELADYRGGREDESGHLRVPLQGRGGVEIGKPIVGRREYHD</sequence>
<protein>
    <recommendedName>
        <fullName evidence="2">DUF6533 domain-containing protein</fullName>
    </recommendedName>
</protein>
<gene>
    <name evidence="3" type="ORF">BD311DRAFT_795417</name>
</gene>
<evidence type="ECO:0000259" key="2">
    <source>
        <dbReference type="Pfam" id="PF20151"/>
    </source>
</evidence>
<accession>A0A4Q9MVE1</accession>
<keyword evidence="1" id="KW-0472">Membrane</keyword>
<feature type="transmembrane region" description="Helical" evidence="1">
    <location>
        <begin position="161"/>
        <end position="185"/>
    </location>
</feature>
<dbReference type="AlphaFoldDB" id="A0A4Q9MVE1"/>
<evidence type="ECO:0000256" key="1">
    <source>
        <dbReference type="SAM" id="Phobius"/>
    </source>
</evidence>
<keyword evidence="1" id="KW-1133">Transmembrane helix</keyword>
<feature type="transmembrane region" description="Helical" evidence="1">
    <location>
        <begin position="121"/>
        <end position="141"/>
    </location>
</feature>
<feature type="transmembrane region" description="Helical" evidence="1">
    <location>
        <begin position="45"/>
        <end position="68"/>
    </location>
</feature>
<dbReference type="Pfam" id="PF20151">
    <property type="entry name" value="DUF6533"/>
    <property type="match status" value="1"/>
</dbReference>
<proteinExistence type="predicted"/>
<feature type="transmembrane region" description="Helical" evidence="1">
    <location>
        <begin position="88"/>
        <end position="109"/>
    </location>
</feature>
<organism evidence="3">
    <name type="scientific">Dichomitus squalens</name>
    <dbReference type="NCBI Taxonomy" id="114155"/>
    <lineage>
        <taxon>Eukaryota</taxon>
        <taxon>Fungi</taxon>
        <taxon>Dikarya</taxon>
        <taxon>Basidiomycota</taxon>
        <taxon>Agaricomycotina</taxon>
        <taxon>Agaricomycetes</taxon>
        <taxon>Polyporales</taxon>
        <taxon>Polyporaceae</taxon>
        <taxon>Dichomitus</taxon>
    </lineage>
</organism>
<keyword evidence="1" id="KW-0812">Transmembrane</keyword>
<dbReference type="OrthoDB" id="2686513at2759"/>
<evidence type="ECO:0000313" key="3">
    <source>
        <dbReference type="EMBL" id="TBU31357.1"/>
    </source>
</evidence>
<reference evidence="3" key="1">
    <citation type="submission" date="2019-01" db="EMBL/GenBank/DDBJ databases">
        <title>Draft genome sequences of three monokaryotic isolates of the white-rot basidiomycete fungus Dichomitus squalens.</title>
        <authorList>
            <consortium name="DOE Joint Genome Institute"/>
            <person name="Lopez S.C."/>
            <person name="Andreopoulos B."/>
            <person name="Pangilinan J."/>
            <person name="Lipzen A."/>
            <person name="Riley R."/>
            <person name="Ahrendt S."/>
            <person name="Ng V."/>
            <person name="Barry K."/>
            <person name="Daum C."/>
            <person name="Grigoriev I.V."/>
            <person name="Hilden K.S."/>
            <person name="Makela M.R."/>
            <person name="de Vries R.P."/>
        </authorList>
    </citation>
    <scope>NUCLEOTIDE SEQUENCE [LARGE SCALE GENOMIC DNA]</scope>
    <source>
        <strain evidence="3">OM18370.1</strain>
    </source>
</reference>
<dbReference type="EMBL" id="ML143399">
    <property type="protein sequence ID" value="TBU31357.1"/>
    <property type="molecule type" value="Genomic_DNA"/>
</dbReference>